<protein>
    <recommendedName>
        <fullName evidence="3">Rab-GAP TBC domain-containing protein</fullName>
    </recommendedName>
</protein>
<keyword evidence="2" id="KW-1185">Reference proteome</keyword>
<name>T1GYA4_MEGSC</name>
<dbReference type="InterPro" id="IPR035969">
    <property type="entry name" value="Rab-GAP_TBC_sf"/>
</dbReference>
<dbReference type="STRING" id="36166.T1GYA4"/>
<dbReference type="SUPFAM" id="SSF47923">
    <property type="entry name" value="Ypt/Rab-GAP domain of gyp1p"/>
    <property type="match status" value="1"/>
</dbReference>
<reference evidence="1" key="2">
    <citation type="submission" date="2015-06" db="UniProtKB">
        <authorList>
            <consortium name="EnsemblMetazoa"/>
        </authorList>
    </citation>
    <scope>IDENTIFICATION</scope>
</reference>
<evidence type="ECO:0008006" key="3">
    <source>
        <dbReference type="Google" id="ProtNLM"/>
    </source>
</evidence>
<evidence type="ECO:0000313" key="1">
    <source>
        <dbReference type="EnsemblMetazoa" id="MESCA008827-PA"/>
    </source>
</evidence>
<accession>T1GYA4</accession>
<organism evidence="1 2">
    <name type="scientific">Megaselia scalaris</name>
    <name type="common">Humpbacked fly</name>
    <name type="synonym">Phora scalaris</name>
    <dbReference type="NCBI Taxonomy" id="36166"/>
    <lineage>
        <taxon>Eukaryota</taxon>
        <taxon>Metazoa</taxon>
        <taxon>Ecdysozoa</taxon>
        <taxon>Arthropoda</taxon>
        <taxon>Hexapoda</taxon>
        <taxon>Insecta</taxon>
        <taxon>Pterygota</taxon>
        <taxon>Neoptera</taxon>
        <taxon>Endopterygota</taxon>
        <taxon>Diptera</taxon>
        <taxon>Brachycera</taxon>
        <taxon>Muscomorpha</taxon>
        <taxon>Platypezoidea</taxon>
        <taxon>Phoridae</taxon>
        <taxon>Megaseliini</taxon>
        <taxon>Megaselia</taxon>
    </lineage>
</organism>
<sequence>MILGDSLTEASWSAQKTADGQIHNPALLKQTIFRGGIDPPLRCEVWKWLLVWFKREFSNEDILVLWESLWTGLPCQNFHLLLSIAILEQETQTIIENEFSFTDILKHVNDLSMSINLKYSLELAEAIFVQIRDSQGLTNKLRVIVGLDLVEGEDGDEVDGQKQEDLDDSFDDIVRELTPDEKKLKEQKLEEACEQSMFLSFM</sequence>
<dbReference type="EMBL" id="CAQQ02098402">
    <property type="status" value="NOT_ANNOTATED_CDS"/>
    <property type="molecule type" value="Genomic_DNA"/>
</dbReference>
<dbReference type="EnsemblMetazoa" id="MESCA008827-RA">
    <property type="protein sequence ID" value="MESCA008827-PA"/>
    <property type="gene ID" value="MESCA008827"/>
</dbReference>
<dbReference type="Gene3D" id="1.10.472.80">
    <property type="entry name" value="Ypt/Rab-GAP domain of gyp1p, domain 3"/>
    <property type="match status" value="1"/>
</dbReference>
<dbReference type="HOGENOM" id="CLU_1356032_0_0_1"/>
<dbReference type="Proteomes" id="UP000015102">
    <property type="component" value="Unassembled WGS sequence"/>
</dbReference>
<proteinExistence type="predicted"/>
<evidence type="ECO:0000313" key="2">
    <source>
        <dbReference type="Proteomes" id="UP000015102"/>
    </source>
</evidence>
<dbReference type="AlphaFoldDB" id="T1GYA4"/>
<reference evidence="2" key="1">
    <citation type="submission" date="2013-02" db="EMBL/GenBank/DDBJ databases">
        <authorList>
            <person name="Hughes D."/>
        </authorList>
    </citation>
    <scope>NUCLEOTIDE SEQUENCE</scope>
    <source>
        <strain>Durham</strain>
        <strain evidence="2">NC isolate 2 -- Noor lab</strain>
    </source>
</reference>